<sequence>MKSPQDDVLQSNSCSEEEGNSLEEESSDPKLEFEIDETGVSSYVKNSAFQNNKKSKLFKGVIFTLSSTVFFSLNAVIVRHLQNVHPGEKAFFLYLGMFIFSLPLLIHSKQEPFGRSNVRFMVFLRGIFGSFALFLRFYAYHFLPIADVSVIELSDPIFVTIFARIFLNEPCGWFQSILIVFTIFGITLMTKLPLQFLQSEESIDVSTGVRIFGIAMALVSTIFFSLGYIVIRKVKDVHHSVILFNFGWIGVIVCTVGTLVFGEFSSISCVLDQWLILGLGFLSFIGQILLTKALQSEQAILVSVLRSSGSIFFAYLLQLLLFREIPDVWSTGGAVVICTCFFLTIARKYFLSLPLDFPIRQLLRKRVPKP</sequence>
<comment type="subcellular location">
    <subcellularLocation>
        <location evidence="1">Membrane</location>
        <topology evidence="1">Multi-pass membrane protein</topology>
    </subcellularLocation>
</comment>
<keyword evidence="2 6" id="KW-0812">Transmembrane</keyword>
<dbReference type="Pfam" id="PF00892">
    <property type="entry name" value="EamA"/>
    <property type="match status" value="1"/>
</dbReference>
<reference evidence="9" key="1">
    <citation type="submission" date="2025-08" db="UniProtKB">
        <authorList>
            <consortium name="RefSeq"/>
        </authorList>
    </citation>
    <scope>IDENTIFICATION</scope>
    <source>
        <tissue evidence="9">Muscle</tissue>
    </source>
</reference>
<evidence type="ECO:0000256" key="4">
    <source>
        <dbReference type="ARBA" id="ARBA00023136"/>
    </source>
</evidence>
<dbReference type="Proteomes" id="UP000694941">
    <property type="component" value="Unplaced"/>
</dbReference>
<feature type="transmembrane region" description="Helical" evidence="6">
    <location>
        <begin position="210"/>
        <end position="231"/>
    </location>
</feature>
<keyword evidence="8" id="KW-1185">Reference proteome</keyword>
<evidence type="ECO:0000256" key="5">
    <source>
        <dbReference type="SAM" id="MobiDB-lite"/>
    </source>
</evidence>
<evidence type="ECO:0000256" key="2">
    <source>
        <dbReference type="ARBA" id="ARBA00022692"/>
    </source>
</evidence>
<evidence type="ECO:0000313" key="8">
    <source>
        <dbReference type="Proteomes" id="UP000694941"/>
    </source>
</evidence>
<dbReference type="InterPro" id="IPR000620">
    <property type="entry name" value="EamA_dom"/>
</dbReference>
<keyword evidence="4 6" id="KW-0472">Membrane</keyword>
<evidence type="ECO:0000256" key="6">
    <source>
        <dbReference type="SAM" id="Phobius"/>
    </source>
</evidence>
<protein>
    <submittedName>
        <fullName evidence="9">Solute carrier family 35 member G1-like</fullName>
    </submittedName>
</protein>
<feature type="transmembrane region" description="Helical" evidence="6">
    <location>
        <begin position="274"/>
        <end position="291"/>
    </location>
</feature>
<feature type="transmembrane region" description="Helical" evidence="6">
    <location>
        <begin position="243"/>
        <end position="262"/>
    </location>
</feature>
<feature type="compositionally biased region" description="Acidic residues" evidence="5">
    <location>
        <begin position="15"/>
        <end position="26"/>
    </location>
</feature>
<evidence type="ECO:0000256" key="1">
    <source>
        <dbReference type="ARBA" id="ARBA00004141"/>
    </source>
</evidence>
<evidence type="ECO:0000259" key="7">
    <source>
        <dbReference type="Pfam" id="PF00892"/>
    </source>
</evidence>
<evidence type="ECO:0000313" key="9">
    <source>
        <dbReference type="RefSeq" id="XP_013793964.1"/>
    </source>
</evidence>
<feature type="transmembrane region" description="Helical" evidence="6">
    <location>
        <begin position="303"/>
        <end position="322"/>
    </location>
</feature>
<evidence type="ECO:0000256" key="3">
    <source>
        <dbReference type="ARBA" id="ARBA00022989"/>
    </source>
</evidence>
<feature type="region of interest" description="Disordered" evidence="5">
    <location>
        <begin position="1"/>
        <end position="30"/>
    </location>
</feature>
<name>A0ABM1C4G3_LIMPO</name>
<feature type="transmembrane region" description="Helical" evidence="6">
    <location>
        <begin position="90"/>
        <end position="106"/>
    </location>
</feature>
<proteinExistence type="predicted"/>
<dbReference type="RefSeq" id="XP_013793964.1">
    <property type="nucleotide sequence ID" value="XM_013938510.1"/>
</dbReference>
<feature type="transmembrane region" description="Helical" evidence="6">
    <location>
        <begin position="57"/>
        <end position="78"/>
    </location>
</feature>
<keyword evidence="3 6" id="KW-1133">Transmembrane helix</keyword>
<feature type="domain" description="EamA" evidence="7">
    <location>
        <begin position="59"/>
        <end position="190"/>
    </location>
</feature>
<dbReference type="InterPro" id="IPR037185">
    <property type="entry name" value="EmrE-like"/>
</dbReference>
<organism evidence="8 9">
    <name type="scientific">Limulus polyphemus</name>
    <name type="common">Atlantic horseshoe crab</name>
    <dbReference type="NCBI Taxonomy" id="6850"/>
    <lineage>
        <taxon>Eukaryota</taxon>
        <taxon>Metazoa</taxon>
        <taxon>Ecdysozoa</taxon>
        <taxon>Arthropoda</taxon>
        <taxon>Chelicerata</taxon>
        <taxon>Merostomata</taxon>
        <taxon>Xiphosura</taxon>
        <taxon>Limulidae</taxon>
        <taxon>Limulus</taxon>
    </lineage>
</organism>
<gene>
    <name evidence="9" type="primary">LOC106478007</name>
</gene>
<dbReference type="GeneID" id="106478007"/>
<feature type="transmembrane region" description="Helical" evidence="6">
    <location>
        <begin position="118"/>
        <end position="139"/>
    </location>
</feature>
<dbReference type="PANTHER" id="PTHR22911:SF6">
    <property type="entry name" value="SOLUTE CARRIER FAMILY 35 MEMBER G1"/>
    <property type="match status" value="1"/>
</dbReference>
<dbReference type="SUPFAM" id="SSF103481">
    <property type="entry name" value="Multidrug resistance efflux transporter EmrE"/>
    <property type="match status" value="1"/>
</dbReference>
<feature type="transmembrane region" description="Helical" evidence="6">
    <location>
        <begin position="173"/>
        <end position="190"/>
    </location>
</feature>
<feature type="transmembrane region" description="Helical" evidence="6">
    <location>
        <begin position="328"/>
        <end position="346"/>
    </location>
</feature>
<accession>A0ABM1C4G3</accession>
<dbReference type="PANTHER" id="PTHR22911">
    <property type="entry name" value="ACYL-MALONYL CONDENSING ENZYME-RELATED"/>
    <property type="match status" value="1"/>
</dbReference>